<name>A0ABN9V088_9DINO</name>
<reference evidence="1" key="1">
    <citation type="submission" date="2023-10" db="EMBL/GenBank/DDBJ databases">
        <authorList>
            <person name="Chen Y."/>
            <person name="Shah S."/>
            <person name="Dougan E. K."/>
            <person name="Thang M."/>
            <person name="Chan C."/>
        </authorList>
    </citation>
    <scope>NUCLEOTIDE SEQUENCE [LARGE SCALE GENOMIC DNA]</scope>
</reference>
<evidence type="ECO:0000313" key="1">
    <source>
        <dbReference type="EMBL" id="CAK0865027.1"/>
    </source>
</evidence>
<dbReference type="Proteomes" id="UP001189429">
    <property type="component" value="Unassembled WGS sequence"/>
</dbReference>
<comment type="caution">
    <text evidence="1">The sequence shown here is derived from an EMBL/GenBank/DDBJ whole genome shotgun (WGS) entry which is preliminary data.</text>
</comment>
<protein>
    <submittedName>
        <fullName evidence="1">Uncharacterized protein</fullName>
    </submittedName>
</protein>
<keyword evidence="2" id="KW-1185">Reference proteome</keyword>
<organism evidence="1 2">
    <name type="scientific">Prorocentrum cordatum</name>
    <dbReference type="NCBI Taxonomy" id="2364126"/>
    <lineage>
        <taxon>Eukaryota</taxon>
        <taxon>Sar</taxon>
        <taxon>Alveolata</taxon>
        <taxon>Dinophyceae</taxon>
        <taxon>Prorocentrales</taxon>
        <taxon>Prorocentraceae</taxon>
        <taxon>Prorocentrum</taxon>
    </lineage>
</organism>
<sequence length="106" mass="11090">MTTMSSAFAVSANVIKSVDSPVVVALSVAVPLEGVVVEVSFEIISEVLVGGAGARVDNVRVVAARVDNVRVVLRRDVVEVSVVGMVPNTMPKAMRSPCPTLLRNST</sequence>
<gene>
    <name evidence="1" type="ORF">PCOR1329_LOCUS52710</name>
</gene>
<accession>A0ABN9V088</accession>
<evidence type="ECO:0000313" key="2">
    <source>
        <dbReference type="Proteomes" id="UP001189429"/>
    </source>
</evidence>
<dbReference type="EMBL" id="CAUYUJ010016416">
    <property type="protein sequence ID" value="CAK0865027.1"/>
    <property type="molecule type" value="Genomic_DNA"/>
</dbReference>
<proteinExistence type="predicted"/>